<protein>
    <submittedName>
        <fullName evidence="1">YaaA family protein</fullName>
    </submittedName>
</protein>
<dbReference type="GO" id="GO:0033194">
    <property type="term" value="P:response to hydroperoxide"/>
    <property type="evidence" value="ECO:0007669"/>
    <property type="project" value="TreeGrafter"/>
</dbReference>
<dbReference type="AlphaFoldDB" id="A0A4V6I6Q6"/>
<dbReference type="InterPro" id="IPR005583">
    <property type="entry name" value="YaaA"/>
</dbReference>
<accession>A0A4V6I6Q6</accession>
<dbReference type="PANTHER" id="PTHR30283:SF4">
    <property type="entry name" value="PEROXIDE STRESS RESISTANCE PROTEIN YAAA"/>
    <property type="match status" value="1"/>
</dbReference>
<organism evidence="1 2">
    <name type="scientific">Helicobacter apodemus</name>
    <dbReference type="NCBI Taxonomy" id="135569"/>
    <lineage>
        <taxon>Bacteria</taxon>
        <taxon>Pseudomonadati</taxon>
        <taxon>Campylobacterota</taxon>
        <taxon>Epsilonproteobacteria</taxon>
        <taxon>Campylobacterales</taxon>
        <taxon>Helicobacteraceae</taxon>
        <taxon>Helicobacter</taxon>
    </lineage>
</organism>
<comment type="caution">
    <text evidence="1">The sequence shown here is derived from an EMBL/GenBank/DDBJ whole genome shotgun (WGS) entry which is preliminary data.</text>
</comment>
<keyword evidence="2" id="KW-1185">Reference proteome</keyword>
<dbReference type="EMBL" id="JRPC02000006">
    <property type="protein sequence ID" value="TLE16451.1"/>
    <property type="molecule type" value="Genomic_DNA"/>
</dbReference>
<sequence length="251" mass="29525">MWILFSPSEKKRTSHSQEIQSKKGFYKDFLTPNLKEVLDSYHAFLTSASDEELKRLLGVKKLNIDEIALLQNIFKTPLLKAILRYDGVAFRALDYENLPLNSQEYIDRQVLIFSNLFGLLRANCCIPYYDVKQGIGFLEFESKKFYASYKEKYFQFLDKEKEILDLRAGFYQQCLPIPPKFLVYEPIFIKNQKKVSHYAKYYRGILLKECANKNVKTLSELENLLIEGLKILDIKRDITTSKVFIYYEVTP</sequence>
<dbReference type="PANTHER" id="PTHR30283">
    <property type="entry name" value="PEROXIDE STRESS RESPONSE PROTEIN YAAA"/>
    <property type="match status" value="1"/>
</dbReference>
<dbReference type="Proteomes" id="UP000029920">
    <property type="component" value="Unassembled WGS sequence"/>
</dbReference>
<proteinExistence type="predicted"/>
<gene>
    <name evidence="1" type="ORF">LS72_003155</name>
</gene>
<reference evidence="1 2" key="1">
    <citation type="journal article" date="2014" name="Genome Announc.">
        <title>Draft genome sequences of eight enterohepatic helicobacter species isolated from both laboratory and wild rodents.</title>
        <authorList>
            <person name="Sheh A."/>
            <person name="Shen Z."/>
            <person name="Fox J.G."/>
        </authorList>
    </citation>
    <scope>NUCLEOTIDE SEQUENCE [LARGE SCALE GENOMIC DNA]</scope>
    <source>
        <strain evidence="1 2">MIT-03-7007</strain>
    </source>
</reference>
<dbReference type="Pfam" id="PF03883">
    <property type="entry name" value="H2O2_YaaD"/>
    <property type="match status" value="1"/>
</dbReference>
<dbReference type="GO" id="GO:0005829">
    <property type="term" value="C:cytosol"/>
    <property type="evidence" value="ECO:0007669"/>
    <property type="project" value="TreeGrafter"/>
</dbReference>
<evidence type="ECO:0000313" key="1">
    <source>
        <dbReference type="EMBL" id="TLE16451.1"/>
    </source>
</evidence>
<evidence type="ECO:0000313" key="2">
    <source>
        <dbReference type="Proteomes" id="UP000029920"/>
    </source>
</evidence>
<dbReference type="RefSeq" id="WP_034554780.1">
    <property type="nucleotide sequence ID" value="NZ_JRPC02000006.1"/>
</dbReference>
<name>A0A4V6I6Q6_9HELI</name>